<dbReference type="EMBL" id="JABZMK010000002">
    <property type="protein sequence ID" value="MBF1128769.1"/>
    <property type="molecule type" value="Genomic_DNA"/>
</dbReference>
<sequence length="297" mass="34154">MKKQRNIKRKSKIRYGKLFLFISALVTVLFLLSMAIFRGIHYILNDFHGEDNPKPVYYLLVGTDAQSTAQADFVMIASIDSNSKKVTLISIPGNTKIGKDEKNNMTLKSSFSEGNGEEIQSAVENLLHIRISQYAVFDYHAFKNLIDKTSNIELYVERPMSHDDENGVSDIWLHRGYQSLDAEKALSYMRYIDAFDGEIGRIQREERFIKAMISQMQKNFSFVNWLYAKYYWKAAETNITSSDAASIAYELTKIPIEDIRFIILPGEMHRIDKQNIWIVNPVEIQKIIGVTLGQSNE</sequence>
<organism evidence="3 4">
    <name type="scientific">Dialister invisus</name>
    <dbReference type="NCBI Taxonomy" id="218538"/>
    <lineage>
        <taxon>Bacteria</taxon>
        <taxon>Bacillati</taxon>
        <taxon>Bacillota</taxon>
        <taxon>Negativicutes</taxon>
        <taxon>Veillonellales</taxon>
        <taxon>Veillonellaceae</taxon>
        <taxon>Dialister</taxon>
    </lineage>
</organism>
<gene>
    <name evidence="3" type="ORF">HXL70_01780</name>
</gene>
<dbReference type="Pfam" id="PF03816">
    <property type="entry name" value="LytR_cpsA_psr"/>
    <property type="match status" value="1"/>
</dbReference>
<dbReference type="InterPro" id="IPR050922">
    <property type="entry name" value="LytR/CpsA/Psr_CW_biosynth"/>
</dbReference>
<feature type="domain" description="Cell envelope-related transcriptional attenuator" evidence="2">
    <location>
        <begin position="71"/>
        <end position="217"/>
    </location>
</feature>
<evidence type="ECO:0000313" key="3">
    <source>
        <dbReference type="EMBL" id="MBF1128769.1"/>
    </source>
</evidence>
<reference evidence="3" key="1">
    <citation type="submission" date="2020-04" db="EMBL/GenBank/DDBJ databases">
        <title>Deep metagenomics examines the oral microbiome during advanced dental caries in children, revealing novel taxa and co-occurrences with host molecules.</title>
        <authorList>
            <person name="Baker J.L."/>
            <person name="Morton J.T."/>
            <person name="Dinis M."/>
            <person name="Alvarez R."/>
            <person name="Tran N.C."/>
            <person name="Knight R."/>
            <person name="Edlund A."/>
        </authorList>
    </citation>
    <scope>NUCLEOTIDE SEQUENCE</scope>
    <source>
        <strain evidence="3">JCVI_32_bin.14</strain>
    </source>
</reference>
<proteinExistence type="inferred from homology"/>
<dbReference type="AlphaFoldDB" id="A0A930B735"/>
<dbReference type="NCBIfam" id="TIGR00350">
    <property type="entry name" value="lytR_cpsA_psr"/>
    <property type="match status" value="1"/>
</dbReference>
<name>A0A930B735_9FIRM</name>
<dbReference type="InterPro" id="IPR004474">
    <property type="entry name" value="LytR_CpsA_psr"/>
</dbReference>
<evidence type="ECO:0000259" key="2">
    <source>
        <dbReference type="Pfam" id="PF03816"/>
    </source>
</evidence>
<evidence type="ECO:0000256" key="1">
    <source>
        <dbReference type="ARBA" id="ARBA00006068"/>
    </source>
</evidence>
<dbReference type="Proteomes" id="UP000757890">
    <property type="component" value="Unassembled WGS sequence"/>
</dbReference>
<dbReference type="PANTHER" id="PTHR33392:SF6">
    <property type="entry name" value="POLYISOPRENYL-TEICHOIC ACID--PEPTIDOGLYCAN TEICHOIC ACID TRANSFERASE TAGU"/>
    <property type="match status" value="1"/>
</dbReference>
<evidence type="ECO:0000313" key="4">
    <source>
        <dbReference type="Proteomes" id="UP000757890"/>
    </source>
</evidence>
<dbReference type="PANTHER" id="PTHR33392">
    <property type="entry name" value="POLYISOPRENYL-TEICHOIC ACID--PEPTIDOGLYCAN TEICHOIC ACID TRANSFERASE TAGU"/>
    <property type="match status" value="1"/>
</dbReference>
<comment type="similarity">
    <text evidence="1">Belongs to the LytR/CpsA/Psr (LCP) family.</text>
</comment>
<comment type="caution">
    <text evidence="3">The sequence shown here is derived from an EMBL/GenBank/DDBJ whole genome shotgun (WGS) entry which is preliminary data.</text>
</comment>
<protein>
    <submittedName>
        <fullName evidence="3">LCP family protein</fullName>
    </submittedName>
</protein>
<dbReference type="Gene3D" id="3.40.630.190">
    <property type="entry name" value="LCP protein"/>
    <property type="match status" value="1"/>
</dbReference>
<accession>A0A930B735</accession>